<proteinExistence type="inferred from homology"/>
<comment type="subcellular location">
    <subcellularLocation>
        <location evidence="1">Membrane</location>
        <topology evidence="1">Single-pass membrane protein</topology>
    </subcellularLocation>
</comment>
<dbReference type="GO" id="GO:0005524">
    <property type="term" value="F:ATP binding"/>
    <property type="evidence" value="ECO:0007669"/>
    <property type="project" value="UniProtKB-KW"/>
</dbReference>
<feature type="transmembrane region" description="Helical" evidence="24">
    <location>
        <begin position="36"/>
        <end position="56"/>
    </location>
</feature>
<evidence type="ECO:0000256" key="23">
    <source>
        <dbReference type="PROSITE-ProRule" id="PRU00339"/>
    </source>
</evidence>
<feature type="binding site" evidence="20">
    <location>
        <begin position="409"/>
        <end position="410"/>
    </location>
    <ligand>
        <name>ATP</name>
        <dbReference type="ChEBI" id="CHEBI:30616"/>
    </ligand>
</feature>
<evidence type="ECO:0000256" key="12">
    <source>
        <dbReference type="ARBA" id="ARBA00022989"/>
    </source>
</evidence>
<evidence type="ECO:0000256" key="24">
    <source>
        <dbReference type="SAM" id="Phobius"/>
    </source>
</evidence>
<feature type="domain" description="Fido" evidence="25">
    <location>
        <begin position="295"/>
        <end position="430"/>
    </location>
</feature>
<dbReference type="GO" id="GO:0044603">
    <property type="term" value="F:protein adenylylhydrolase activity"/>
    <property type="evidence" value="ECO:0007669"/>
    <property type="project" value="UniProtKB-ARBA"/>
</dbReference>
<keyword evidence="27" id="KW-1185">Reference proteome</keyword>
<keyword evidence="7" id="KW-0677">Repeat</keyword>
<keyword evidence="11 20" id="KW-0067">ATP-binding</keyword>
<dbReference type="PROSITE" id="PS51459">
    <property type="entry name" value="FIDO"/>
    <property type="match status" value="1"/>
</dbReference>
<dbReference type="SMR" id="A0A482XGW0"/>
<keyword evidence="8 20" id="KW-0547">Nucleotide-binding</keyword>
<dbReference type="FunCoup" id="A0A482XGW0">
    <property type="interactions" value="235"/>
</dbReference>
<evidence type="ECO:0000256" key="1">
    <source>
        <dbReference type="ARBA" id="ARBA00004167"/>
    </source>
</evidence>
<name>A0A482XGW0_LAOST</name>
<dbReference type="Proteomes" id="UP000291343">
    <property type="component" value="Unassembled WGS sequence"/>
</dbReference>
<dbReference type="InParanoid" id="A0A482XGW0"/>
<feature type="repeat" description="TPR" evidence="23">
    <location>
        <begin position="115"/>
        <end position="148"/>
    </location>
</feature>
<evidence type="ECO:0000256" key="4">
    <source>
        <dbReference type="ARBA" id="ARBA00022679"/>
    </source>
</evidence>
<evidence type="ECO:0000256" key="3">
    <source>
        <dbReference type="ARBA" id="ARBA00014915"/>
    </source>
</evidence>
<dbReference type="AlphaFoldDB" id="A0A482XGW0"/>
<comment type="catalytic activity">
    <reaction evidence="18">
        <text>3-O-(5'-adenylyl)-L-threonyl-[protein] + H2O = L-threonyl-[protein] + AMP + H(+)</text>
        <dbReference type="Rhea" id="RHEA:55932"/>
        <dbReference type="Rhea" id="RHEA-COMP:11060"/>
        <dbReference type="Rhea" id="RHEA-COMP:13847"/>
        <dbReference type="ChEBI" id="CHEBI:15377"/>
        <dbReference type="ChEBI" id="CHEBI:15378"/>
        <dbReference type="ChEBI" id="CHEBI:30013"/>
        <dbReference type="ChEBI" id="CHEBI:138113"/>
        <dbReference type="ChEBI" id="CHEBI:456215"/>
    </reaction>
</comment>
<dbReference type="OrthoDB" id="439046at2759"/>
<evidence type="ECO:0000256" key="2">
    <source>
        <dbReference type="ARBA" id="ARBA00009742"/>
    </source>
</evidence>
<dbReference type="GO" id="GO:0016020">
    <property type="term" value="C:membrane"/>
    <property type="evidence" value="ECO:0007669"/>
    <property type="project" value="UniProtKB-SubCell"/>
</dbReference>
<gene>
    <name evidence="26" type="ORF">LSTR_LSTR000732</name>
</gene>
<evidence type="ECO:0000259" key="25">
    <source>
        <dbReference type="PROSITE" id="PS51459"/>
    </source>
</evidence>
<comment type="catalytic activity">
    <reaction evidence="17">
        <text>L-tyrosyl-[protein] + ATP = O-(5'-adenylyl)-L-tyrosyl-[protein] + diphosphate</text>
        <dbReference type="Rhea" id="RHEA:54288"/>
        <dbReference type="Rhea" id="RHEA-COMP:10136"/>
        <dbReference type="Rhea" id="RHEA-COMP:13846"/>
        <dbReference type="ChEBI" id="CHEBI:30616"/>
        <dbReference type="ChEBI" id="CHEBI:33019"/>
        <dbReference type="ChEBI" id="CHEBI:46858"/>
        <dbReference type="ChEBI" id="CHEBI:83624"/>
        <dbReference type="EC" id="2.7.7.108"/>
    </reaction>
</comment>
<evidence type="ECO:0000256" key="17">
    <source>
        <dbReference type="ARBA" id="ARBA00048696"/>
    </source>
</evidence>
<keyword evidence="4" id="KW-0808">Transferase</keyword>
<evidence type="ECO:0000256" key="8">
    <source>
        <dbReference type="ARBA" id="ARBA00022741"/>
    </source>
</evidence>
<accession>A0A482XGW0</accession>
<protein>
    <recommendedName>
        <fullName evidence="3">Protein adenylyltransferase Fic</fullName>
        <ecNumber evidence="15">2.7.7.108</ecNumber>
    </recommendedName>
    <alternativeName>
        <fullName evidence="14">De-AMPylase Fic</fullName>
    </alternativeName>
</protein>
<dbReference type="EMBL" id="QKKF02010319">
    <property type="protein sequence ID" value="RZF44780.1"/>
    <property type="molecule type" value="Genomic_DNA"/>
</dbReference>
<dbReference type="Pfam" id="PF02661">
    <property type="entry name" value="Fic"/>
    <property type="match status" value="1"/>
</dbReference>
<evidence type="ECO:0000256" key="14">
    <source>
        <dbReference type="ARBA" id="ARBA00030885"/>
    </source>
</evidence>
<evidence type="ECO:0000256" key="19">
    <source>
        <dbReference type="PIRSR" id="PIRSR640198-1"/>
    </source>
</evidence>
<dbReference type="SUPFAM" id="SSF48452">
    <property type="entry name" value="TPR-like"/>
    <property type="match status" value="1"/>
</dbReference>
<comment type="caution">
    <text evidence="26">The sequence shown here is derived from an EMBL/GenBank/DDBJ whole genome shotgun (WGS) entry which is preliminary data.</text>
</comment>
<dbReference type="GO" id="GO:0030544">
    <property type="term" value="F:Hsp70 protein binding"/>
    <property type="evidence" value="ECO:0007669"/>
    <property type="project" value="UniProtKB-ARBA"/>
</dbReference>
<dbReference type="InterPro" id="IPR036597">
    <property type="entry name" value="Fido-like_dom_sf"/>
</dbReference>
<dbReference type="GO" id="GO:0070733">
    <property type="term" value="F:AMPylase activity"/>
    <property type="evidence" value="ECO:0007669"/>
    <property type="project" value="UniProtKB-EC"/>
</dbReference>
<keyword evidence="12 24" id="KW-1133">Transmembrane helix</keyword>
<evidence type="ECO:0000256" key="20">
    <source>
        <dbReference type="PIRSR" id="PIRSR640198-2"/>
    </source>
</evidence>
<evidence type="ECO:0000256" key="18">
    <source>
        <dbReference type="ARBA" id="ARBA00049297"/>
    </source>
</evidence>
<feature type="glycosylation site" description="N-linked (GlcNAc...) asparagine" evidence="22">
    <location>
        <position position="285"/>
    </location>
</feature>
<dbReference type="STRING" id="195883.A0A482XGW0"/>
<evidence type="ECO:0000313" key="27">
    <source>
        <dbReference type="Proteomes" id="UP000291343"/>
    </source>
</evidence>
<evidence type="ECO:0000256" key="15">
    <source>
        <dbReference type="ARBA" id="ARBA00034531"/>
    </source>
</evidence>
<keyword evidence="9" id="KW-0378">Hydrolase</keyword>
<keyword evidence="13 24" id="KW-0472">Membrane</keyword>
<comment type="similarity">
    <text evidence="2">Belongs to the fic family.</text>
</comment>
<evidence type="ECO:0000256" key="6">
    <source>
        <dbReference type="ARBA" id="ARBA00022695"/>
    </source>
</evidence>
<dbReference type="Gene3D" id="1.25.40.10">
    <property type="entry name" value="Tetratricopeptide repeat domain"/>
    <property type="match status" value="1"/>
</dbReference>
<dbReference type="InterPro" id="IPR040198">
    <property type="entry name" value="Fido_containing"/>
</dbReference>
<evidence type="ECO:0000256" key="10">
    <source>
        <dbReference type="ARBA" id="ARBA00022803"/>
    </source>
</evidence>
<dbReference type="InterPro" id="IPR003812">
    <property type="entry name" value="Fido"/>
</dbReference>
<reference evidence="26 27" key="1">
    <citation type="journal article" date="2017" name="Gigascience">
        <title>Genome sequence of the small brown planthopper, Laodelphax striatellus.</title>
        <authorList>
            <person name="Zhu J."/>
            <person name="Jiang F."/>
            <person name="Wang X."/>
            <person name="Yang P."/>
            <person name="Bao Y."/>
            <person name="Zhao W."/>
            <person name="Wang W."/>
            <person name="Lu H."/>
            <person name="Wang Q."/>
            <person name="Cui N."/>
            <person name="Li J."/>
            <person name="Chen X."/>
            <person name="Luo L."/>
            <person name="Yu J."/>
            <person name="Kang L."/>
            <person name="Cui F."/>
        </authorList>
    </citation>
    <scope>NUCLEOTIDE SEQUENCE [LARGE SCALE GENOMIC DNA]</scope>
    <source>
        <strain evidence="26">Lst14</strain>
    </source>
</reference>
<evidence type="ECO:0000256" key="11">
    <source>
        <dbReference type="ARBA" id="ARBA00022840"/>
    </source>
</evidence>
<dbReference type="EC" id="2.7.7.108" evidence="15"/>
<evidence type="ECO:0000256" key="21">
    <source>
        <dbReference type="PIRSR" id="PIRSR640198-3"/>
    </source>
</evidence>
<dbReference type="InterPro" id="IPR019734">
    <property type="entry name" value="TPR_rpt"/>
</dbReference>
<feature type="binding site" evidence="20">
    <location>
        <begin position="377"/>
        <end position="384"/>
    </location>
    <ligand>
        <name>ATP</name>
        <dbReference type="ChEBI" id="CHEBI:30616"/>
    </ligand>
</feature>
<comment type="catalytic activity">
    <reaction evidence="16">
        <text>L-threonyl-[protein] + ATP = 3-O-(5'-adenylyl)-L-threonyl-[protein] + diphosphate</text>
        <dbReference type="Rhea" id="RHEA:54292"/>
        <dbReference type="Rhea" id="RHEA-COMP:11060"/>
        <dbReference type="Rhea" id="RHEA-COMP:13847"/>
        <dbReference type="ChEBI" id="CHEBI:30013"/>
        <dbReference type="ChEBI" id="CHEBI:30616"/>
        <dbReference type="ChEBI" id="CHEBI:33019"/>
        <dbReference type="ChEBI" id="CHEBI:138113"/>
        <dbReference type="EC" id="2.7.7.108"/>
    </reaction>
</comment>
<dbReference type="PANTHER" id="PTHR13504">
    <property type="entry name" value="FIDO DOMAIN-CONTAINING PROTEIN DDB_G0283145"/>
    <property type="match status" value="1"/>
</dbReference>
<sequence>MINRHRYLVSCDRTIIMSSSRWCVSLFARYQWTTKFSCFATFFLGISVAIGVIFLFKPMKEQFQRQSNFNKIRSQSKVFSPIPFDLHLEEDDHSEVIDLTIRRTDVDKTSSVVEALSSLQVALEMRKSGKLEKALKLFEHAIALSPNHPDVLNHYGEFVEETNKDIIHADQLYFKALTHCPDHSRALANRERVAHSVEELDRANLRRIDEKRDSVANIPDNNAALRRAKKEAYFQHIYHTVGIEGNTMTLSQTRSIVETRIAVGGKSIAEHNEILGLDAALKYINSTLINRLGDISVDDILEIHKRVLGFVDPLESGVFRRTQVYVGGHVPPRPQHIFPLMNEFADWLNSEAAQRLHPVRYAALAHYKLVHIHPFNDGNGRTSRLLMNMILMQAGFPPVIIMKQDRQRYYRVLELANDGDVRPFMRFIAECTEKTLDLFLWATAEFAHEVPALSHNPHRIIIED</sequence>
<keyword evidence="10 23" id="KW-0802">TPR repeat</keyword>
<keyword evidence="6" id="KW-0548">Nucleotidyltransferase</keyword>
<feature type="binding site" evidence="20">
    <location>
        <begin position="326"/>
        <end position="329"/>
    </location>
    <ligand>
        <name>ATP</name>
        <dbReference type="ChEBI" id="CHEBI:30616"/>
    </ligand>
</feature>
<dbReference type="Gene3D" id="1.10.3290.10">
    <property type="entry name" value="Fido-like domain"/>
    <property type="match status" value="1"/>
</dbReference>
<evidence type="ECO:0000256" key="16">
    <source>
        <dbReference type="ARBA" id="ARBA00047939"/>
    </source>
</evidence>
<dbReference type="InterPro" id="IPR011990">
    <property type="entry name" value="TPR-like_helical_dom_sf"/>
</dbReference>
<keyword evidence="5 24" id="KW-0812">Transmembrane</keyword>
<dbReference type="SUPFAM" id="SSF140931">
    <property type="entry name" value="Fic-like"/>
    <property type="match status" value="1"/>
</dbReference>
<evidence type="ECO:0000256" key="7">
    <source>
        <dbReference type="ARBA" id="ARBA00022737"/>
    </source>
</evidence>
<feature type="binding site" evidence="20">
    <location>
        <position position="417"/>
    </location>
    <ligand>
        <name>ATP</name>
        <dbReference type="ChEBI" id="CHEBI:30616"/>
    </ligand>
</feature>
<feature type="site" description="Important for autoinhibition of adenylyltransferase activity" evidence="21">
    <location>
        <position position="244"/>
    </location>
</feature>
<evidence type="ECO:0000256" key="13">
    <source>
        <dbReference type="ARBA" id="ARBA00023136"/>
    </source>
</evidence>
<dbReference type="FunFam" id="1.10.3290.10:FF:000001">
    <property type="entry name" value="adenosine monophosphate-protein transferase FICD"/>
    <property type="match status" value="1"/>
</dbReference>
<feature type="active site" evidence="19">
    <location>
        <position position="373"/>
    </location>
</feature>
<evidence type="ECO:0000256" key="9">
    <source>
        <dbReference type="ARBA" id="ARBA00022801"/>
    </source>
</evidence>
<evidence type="ECO:0000256" key="5">
    <source>
        <dbReference type="ARBA" id="ARBA00022692"/>
    </source>
</evidence>
<evidence type="ECO:0000313" key="26">
    <source>
        <dbReference type="EMBL" id="RZF44780.1"/>
    </source>
</evidence>
<dbReference type="PANTHER" id="PTHR13504:SF34">
    <property type="entry name" value="PROTEIN ADENYLYLTRANSFERASE FICD"/>
    <property type="match status" value="1"/>
</dbReference>
<organism evidence="26 27">
    <name type="scientific">Laodelphax striatellus</name>
    <name type="common">Small brown planthopper</name>
    <name type="synonym">Delphax striatella</name>
    <dbReference type="NCBI Taxonomy" id="195883"/>
    <lineage>
        <taxon>Eukaryota</taxon>
        <taxon>Metazoa</taxon>
        <taxon>Ecdysozoa</taxon>
        <taxon>Arthropoda</taxon>
        <taxon>Hexapoda</taxon>
        <taxon>Insecta</taxon>
        <taxon>Pterygota</taxon>
        <taxon>Neoptera</taxon>
        <taxon>Paraneoptera</taxon>
        <taxon>Hemiptera</taxon>
        <taxon>Auchenorrhyncha</taxon>
        <taxon>Fulgoroidea</taxon>
        <taxon>Delphacidae</taxon>
        <taxon>Criomorphinae</taxon>
        <taxon>Laodelphax</taxon>
    </lineage>
</organism>
<evidence type="ECO:0000256" key="22">
    <source>
        <dbReference type="PIRSR" id="PIRSR640198-4"/>
    </source>
</evidence>
<dbReference type="PROSITE" id="PS50005">
    <property type="entry name" value="TPR"/>
    <property type="match status" value="1"/>
</dbReference>